<feature type="non-terminal residue" evidence="1">
    <location>
        <position position="1"/>
    </location>
</feature>
<evidence type="ECO:0000313" key="2">
    <source>
        <dbReference type="Proteomes" id="UP000265520"/>
    </source>
</evidence>
<comment type="caution">
    <text evidence="1">The sequence shown here is derived from an EMBL/GenBank/DDBJ whole genome shotgun (WGS) entry which is preliminary data.</text>
</comment>
<keyword evidence="2" id="KW-1185">Reference proteome</keyword>
<name>A0A392VIK4_9FABA</name>
<dbReference type="AlphaFoldDB" id="A0A392VIK4"/>
<sequence length="18" mass="1893">TAIGEVSVILVTFMVAEN</sequence>
<evidence type="ECO:0000313" key="1">
    <source>
        <dbReference type="EMBL" id="MCI87252.1"/>
    </source>
</evidence>
<proteinExistence type="predicted"/>
<reference evidence="1 2" key="1">
    <citation type="journal article" date="2018" name="Front. Plant Sci.">
        <title>Red Clover (Trifolium pratense) and Zigzag Clover (T. medium) - A Picture of Genomic Similarities and Differences.</title>
        <authorList>
            <person name="Dluhosova J."/>
            <person name="Istvanek J."/>
            <person name="Nedelnik J."/>
            <person name="Repkova J."/>
        </authorList>
    </citation>
    <scope>NUCLEOTIDE SEQUENCE [LARGE SCALE GENOMIC DNA]</scope>
    <source>
        <strain evidence="2">cv. 10/8</strain>
        <tissue evidence="1">Leaf</tissue>
    </source>
</reference>
<protein>
    <submittedName>
        <fullName evidence="1">Uncharacterized protein</fullName>
    </submittedName>
</protein>
<dbReference type="Proteomes" id="UP000265520">
    <property type="component" value="Unassembled WGS sequence"/>
</dbReference>
<organism evidence="1 2">
    <name type="scientific">Trifolium medium</name>
    <dbReference type="NCBI Taxonomy" id="97028"/>
    <lineage>
        <taxon>Eukaryota</taxon>
        <taxon>Viridiplantae</taxon>
        <taxon>Streptophyta</taxon>
        <taxon>Embryophyta</taxon>
        <taxon>Tracheophyta</taxon>
        <taxon>Spermatophyta</taxon>
        <taxon>Magnoliopsida</taxon>
        <taxon>eudicotyledons</taxon>
        <taxon>Gunneridae</taxon>
        <taxon>Pentapetalae</taxon>
        <taxon>rosids</taxon>
        <taxon>fabids</taxon>
        <taxon>Fabales</taxon>
        <taxon>Fabaceae</taxon>
        <taxon>Papilionoideae</taxon>
        <taxon>50 kb inversion clade</taxon>
        <taxon>NPAAA clade</taxon>
        <taxon>Hologalegina</taxon>
        <taxon>IRL clade</taxon>
        <taxon>Trifolieae</taxon>
        <taxon>Trifolium</taxon>
    </lineage>
</organism>
<dbReference type="EMBL" id="LXQA011161539">
    <property type="protein sequence ID" value="MCI87252.1"/>
    <property type="molecule type" value="Genomic_DNA"/>
</dbReference>
<accession>A0A392VIK4</accession>